<dbReference type="AlphaFoldDB" id="A0A9P6D0N6"/>
<dbReference type="Proteomes" id="UP000807469">
    <property type="component" value="Unassembled WGS sequence"/>
</dbReference>
<name>A0A9P6D0N6_9AGAR</name>
<comment type="caution">
    <text evidence="2">The sequence shown here is derived from an EMBL/GenBank/DDBJ whole genome shotgun (WGS) entry which is preliminary data.</text>
</comment>
<evidence type="ECO:0000313" key="2">
    <source>
        <dbReference type="EMBL" id="KAF9479485.1"/>
    </source>
</evidence>
<gene>
    <name evidence="2" type="ORF">BDN70DRAFT_878759</name>
</gene>
<dbReference type="EMBL" id="MU155212">
    <property type="protein sequence ID" value="KAF9479485.1"/>
    <property type="molecule type" value="Genomic_DNA"/>
</dbReference>
<proteinExistence type="predicted"/>
<keyword evidence="1" id="KW-1133">Transmembrane helix</keyword>
<accession>A0A9P6D0N6</accession>
<reference evidence="2" key="1">
    <citation type="submission" date="2020-11" db="EMBL/GenBank/DDBJ databases">
        <authorList>
            <consortium name="DOE Joint Genome Institute"/>
            <person name="Ahrendt S."/>
            <person name="Riley R."/>
            <person name="Andreopoulos W."/>
            <person name="Labutti K."/>
            <person name="Pangilinan J."/>
            <person name="Ruiz-Duenas F.J."/>
            <person name="Barrasa J.M."/>
            <person name="Sanchez-Garcia M."/>
            <person name="Camarero S."/>
            <person name="Miyauchi S."/>
            <person name="Serrano A."/>
            <person name="Linde D."/>
            <person name="Babiker R."/>
            <person name="Drula E."/>
            <person name="Ayuso-Fernandez I."/>
            <person name="Pacheco R."/>
            <person name="Padilla G."/>
            <person name="Ferreira P."/>
            <person name="Barriuso J."/>
            <person name="Kellner H."/>
            <person name="Castanera R."/>
            <person name="Alfaro M."/>
            <person name="Ramirez L."/>
            <person name="Pisabarro A.G."/>
            <person name="Kuo A."/>
            <person name="Tritt A."/>
            <person name="Lipzen A."/>
            <person name="He G."/>
            <person name="Yan M."/>
            <person name="Ng V."/>
            <person name="Cullen D."/>
            <person name="Martin F."/>
            <person name="Rosso M.-N."/>
            <person name="Henrissat B."/>
            <person name="Hibbett D."/>
            <person name="Martinez A.T."/>
            <person name="Grigoriev I.V."/>
        </authorList>
    </citation>
    <scope>NUCLEOTIDE SEQUENCE</scope>
    <source>
        <strain evidence="2">CIRM-BRFM 674</strain>
    </source>
</reference>
<keyword evidence="1" id="KW-0812">Transmembrane</keyword>
<evidence type="ECO:0000256" key="1">
    <source>
        <dbReference type="SAM" id="Phobius"/>
    </source>
</evidence>
<keyword evidence="1" id="KW-0472">Membrane</keyword>
<feature type="transmembrane region" description="Helical" evidence="1">
    <location>
        <begin position="19"/>
        <end position="36"/>
    </location>
</feature>
<evidence type="ECO:0000313" key="3">
    <source>
        <dbReference type="Proteomes" id="UP000807469"/>
    </source>
</evidence>
<sequence>MDMHTAPIHVATSSRRGEYAYRLLFVLACSFFLLLCEERSIANATSESLHV</sequence>
<keyword evidence="3" id="KW-1185">Reference proteome</keyword>
<protein>
    <submittedName>
        <fullName evidence="2">Uncharacterized protein</fullName>
    </submittedName>
</protein>
<organism evidence="2 3">
    <name type="scientific">Pholiota conissans</name>
    <dbReference type="NCBI Taxonomy" id="109636"/>
    <lineage>
        <taxon>Eukaryota</taxon>
        <taxon>Fungi</taxon>
        <taxon>Dikarya</taxon>
        <taxon>Basidiomycota</taxon>
        <taxon>Agaricomycotina</taxon>
        <taxon>Agaricomycetes</taxon>
        <taxon>Agaricomycetidae</taxon>
        <taxon>Agaricales</taxon>
        <taxon>Agaricineae</taxon>
        <taxon>Strophariaceae</taxon>
        <taxon>Pholiota</taxon>
    </lineage>
</organism>